<accession>A0A9P0F0T3</accession>
<dbReference type="GO" id="GO:0005576">
    <property type="term" value="C:extracellular region"/>
    <property type="evidence" value="ECO:0007669"/>
    <property type="project" value="UniProtKB-SubCell"/>
</dbReference>
<dbReference type="KEGG" id="btab:109032327"/>
<dbReference type="EMBL" id="OU963864">
    <property type="protein sequence ID" value="CAH0387122.1"/>
    <property type="molecule type" value="Genomic_DNA"/>
</dbReference>
<dbReference type="Proteomes" id="UP001152759">
    <property type="component" value="Chromosome 3"/>
</dbReference>
<name>A0A9P0F0T3_BEMTA</name>
<evidence type="ECO:0000256" key="1">
    <source>
        <dbReference type="ARBA" id="ARBA00004613"/>
    </source>
</evidence>
<comment type="subcellular location">
    <subcellularLocation>
        <location evidence="1">Secreted</location>
    </subcellularLocation>
</comment>
<keyword evidence="3" id="KW-0964">Secreted</keyword>
<evidence type="ECO:0000256" key="4">
    <source>
        <dbReference type="SAM" id="SignalP"/>
    </source>
</evidence>
<dbReference type="InterPro" id="IPR017996">
    <property type="entry name" value="MRJP/yellow-related"/>
</dbReference>
<reference evidence="5" key="1">
    <citation type="submission" date="2021-12" db="EMBL/GenBank/DDBJ databases">
        <authorList>
            <person name="King R."/>
        </authorList>
    </citation>
    <scope>NUCLEOTIDE SEQUENCE</scope>
</reference>
<dbReference type="Pfam" id="PF03022">
    <property type="entry name" value="MRJP"/>
    <property type="match status" value="1"/>
</dbReference>
<feature type="chain" id="PRO_5040263020" description="Major royal jelly protein" evidence="4">
    <location>
        <begin position="20"/>
        <end position="421"/>
    </location>
</feature>
<keyword evidence="6" id="KW-1185">Reference proteome</keyword>
<evidence type="ECO:0000256" key="2">
    <source>
        <dbReference type="ARBA" id="ARBA00009127"/>
    </source>
</evidence>
<keyword evidence="4" id="KW-0732">Signal</keyword>
<evidence type="ECO:0000256" key="3">
    <source>
        <dbReference type="ARBA" id="ARBA00022525"/>
    </source>
</evidence>
<dbReference type="SUPFAM" id="SSF63829">
    <property type="entry name" value="Calcium-dependent phosphotriesterase"/>
    <property type="match status" value="1"/>
</dbReference>
<sequence>MDKIIFIAMVCLMPALVITTNDHNIIQDQLGYDNKLQVAHLYGGQWPVGIAVSRSGRKFSCFPAGLDELNTNNGSNNVFQVAELLDFDTETAYPNEAINNPPGGAVDFTTNPPTTKGLSNYFLSVQAVVIDARGVLWILDTGRVLFEALLLQASPGGTKLISIDLETNTITQTYLFPTTIAKPTSYFDDVRFDTDRGFAYITDTSYDASDNAIVVLDLNTGESWRRLERDRSVLSIYGTVPFIQGEPLYQVLRDASGEAVGAGFVMTGVDGIALSPDLTTLYYSVIAGRFLYSVPTALLRDRNTSNSEIVSSVRNLGEKGISTGLVCDSNGIVYAGQAEQSGVAMYDPSTRMTMLFVRDKRINWADTLSVTEEFLYFTVNQLNSLPATYPGQGVFGMDRRQKPYVLFRAELYGNATTGPGA</sequence>
<comment type="similarity">
    <text evidence="2">Belongs to the major royal jelly protein family.</text>
</comment>
<dbReference type="PANTHER" id="PTHR10009:SF18">
    <property type="entry name" value="PROTEIN YELLOW-LIKE PROTEIN"/>
    <property type="match status" value="1"/>
</dbReference>
<dbReference type="AlphaFoldDB" id="A0A9P0F0T3"/>
<organism evidence="5 6">
    <name type="scientific">Bemisia tabaci</name>
    <name type="common">Sweetpotato whitefly</name>
    <name type="synonym">Aleurodes tabaci</name>
    <dbReference type="NCBI Taxonomy" id="7038"/>
    <lineage>
        <taxon>Eukaryota</taxon>
        <taxon>Metazoa</taxon>
        <taxon>Ecdysozoa</taxon>
        <taxon>Arthropoda</taxon>
        <taxon>Hexapoda</taxon>
        <taxon>Insecta</taxon>
        <taxon>Pterygota</taxon>
        <taxon>Neoptera</taxon>
        <taxon>Paraneoptera</taxon>
        <taxon>Hemiptera</taxon>
        <taxon>Sternorrhyncha</taxon>
        <taxon>Aleyrodoidea</taxon>
        <taxon>Aleyrodidae</taxon>
        <taxon>Aleyrodinae</taxon>
        <taxon>Bemisia</taxon>
    </lineage>
</organism>
<dbReference type="Gene3D" id="2.120.10.30">
    <property type="entry name" value="TolB, C-terminal domain"/>
    <property type="match status" value="1"/>
</dbReference>
<feature type="signal peptide" evidence="4">
    <location>
        <begin position="1"/>
        <end position="19"/>
    </location>
</feature>
<dbReference type="PANTHER" id="PTHR10009">
    <property type="entry name" value="PROTEIN YELLOW-RELATED"/>
    <property type="match status" value="1"/>
</dbReference>
<dbReference type="InterPro" id="IPR011042">
    <property type="entry name" value="6-blade_b-propeller_TolB-like"/>
</dbReference>
<evidence type="ECO:0008006" key="7">
    <source>
        <dbReference type="Google" id="ProtNLM"/>
    </source>
</evidence>
<evidence type="ECO:0000313" key="5">
    <source>
        <dbReference type="EMBL" id="CAH0387122.1"/>
    </source>
</evidence>
<proteinExistence type="inferred from homology"/>
<protein>
    <recommendedName>
        <fullName evidence="7">Major royal jelly protein</fullName>
    </recommendedName>
</protein>
<gene>
    <name evidence="5" type="ORF">BEMITA_LOCUS6174</name>
</gene>
<evidence type="ECO:0000313" key="6">
    <source>
        <dbReference type="Proteomes" id="UP001152759"/>
    </source>
</evidence>